<proteinExistence type="predicted"/>
<dbReference type="KEGG" id="mzh:Mzhil_1400"/>
<dbReference type="InterPro" id="IPR036681">
    <property type="entry name" value="PgpA-like_sf"/>
</dbReference>
<dbReference type="HOGENOM" id="CLU_120791_0_0_2"/>
<dbReference type="Gene3D" id="1.10.3760.10">
    <property type="entry name" value="PgpA-like"/>
    <property type="match status" value="1"/>
</dbReference>
<dbReference type="GO" id="GO:0006629">
    <property type="term" value="P:lipid metabolic process"/>
    <property type="evidence" value="ECO:0007669"/>
    <property type="project" value="InterPro"/>
</dbReference>
<dbReference type="NCBIfam" id="TIGR03161">
    <property type="entry name" value="ribazole_CobZ"/>
    <property type="match status" value="1"/>
</dbReference>
<dbReference type="Pfam" id="PF04608">
    <property type="entry name" value="PgpA"/>
    <property type="match status" value="1"/>
</dbReference>
<dbReference type="GeneID" id="10823037"/>
<evidence type="ECO:0000256" key="1">
    <source>
        <dbReference type="SAM" id="MobiDB-lite"/>
    </source>
</evidence>
<evidence type="ECO:0000313" key="4">
    <source>
        <dbReference type="Proteomes" id="UP000006622"/>
    </source>
</evidence>
<keyword evidence="4" id="KW-1185">Reference proteome</keyword>
<reference evidence="3 4" key="1">
    <citation type="submission" date="2010-07" db="EMBL/GenBank/DDBJ databases">
        <title>The complete genome of Methanosalsum zhilinae DSM 4017.</title>
        <authorList>
            <consortium name="US DOE Joint Genome Institute (JGI-PGF)"/>
            <person name="Lucas S."/>
            <person name="Copeland A."/>
            <person name="Lapidus A."/>
            <person name="Glavina del Rio T."/>
            <person name="Dalin E."/>
            <person name="Tice H."/>
            <person name="Bruce D."/>
            <person name="Goodwin L."/>
            <person name="Pitluck S."/>
            <person name="Kyrpides N."/>
            <person name="Mavromatis K."/>
            <person name="Ovchinnikova G."/>
            <person name="Daligault H."/>
            <person name="Detter J.C."/>
            <person name="Han C."/>
            <person name="Tapia R."/>
            <person name="Larimer F."/>
            <person name="Land M."/>
            <person name="Hauser L."/>
            <person name="Markowitz V."/>
            <person name="Cheng J.-F."/>
            <person name="Hugenholtz P."/>
            <person name="Woyke T."/>
            <person name="Wu D."/>
            <person name="Spring S."/>
            <person name="Schueler E."/>
            <person name="Brambilla E."/>
            <person name="Klenk H.-P."/>
            <person name="Eisen J.A."/>
        </authorList>
    </citation>
    <scope>NUCLEOTIDE SEQUENCE [LARGE SCALE GENOMIC DNA]</scope>
    <source>
        <strain evidence="4">DSM 4017 / NBRC 107636 / OCM 62 / WeN5</strain>
    </source>
</reference>
<sequence>MKLSDMESRDLKGDQPETLENEPDNDILKVLEYEGITLEMLVDAAMELYVPHPGIETREKAEEMFIRELKIAISDPNLSLLIYSGILLERQGITGNLPGISKESFEKDLTFIVADEVIGMSISKYISGDKGMFEFVRFDKAKPGILAQMGPFMDDVLAGLIGGVSANMYTRAMAEIDIQ</sequence>
<name>F7XNI4_METZD</name>
<dbReference type="OrthoDB" id="53211at2157"/>
<dbReference type="RefSeq" id="WP_013898681.1">
    <property type="nucleotide sequence ID" value="NC_015676.1"/>
</dbReference>
<accession>F7XNI4</accession>
<evidence type="ECO:0000259" key="2">
    <source>
        <dbReference type="Pfam" id="PF04608"/>
    </source>
</evidence>
<dbReference type="GO" id="GO:0008962">
    <property type="term" value="F:phosphatidylglycerophosphatase activity"/>
    <property type="evidence" value="ECO:0007669"/>
    <property type="project" value="InterPro"/>
</dbReference>
<dbReference type="STRING" id="679901.Mzhil_1400"/>
<feature type="compositionally biased region" description="Basic and acidic residues" evidence="1">
    <location>
        <begin position="1"/>
        <end position="15"/>
    </location>
</feature>
<organism evidence="3 4">
    <name type="scientific">Methanosalsum zhilinae (strain DSM 4017 / NBRC 107636 / OCM 62 / WeN5)</name>
    <name type="common">Methanohalophilus zhilinae</name>
    <dbReference type="NCBI Taxonomy" id="679901"/>
    <lineage>
        <taxon>Archaea</taxon>
        <taxon>Methanobacteriati</taxon>
        <taxon>Methanobacteriota</taxon>
        <taxon>Stenosarchaea group</taxon>
        <taxon>Methanomicrobia</taxon>
        <taxon>Methanosarcinales</taxon>
        <taxon>Methanosarcinaceae</taxon>
        <taxon>Methanosalsum</taxon>
    </lineage>
</organism>
<feature type="region of interest" description="Disordered" evidence="1">
    <location>
        <begin position="1"/>
        <end position="23"/>
    </location>
</feature>
<dbReference type="SUPFAM" id="SSF101307">
    <property type="entry name" value="YutG-like"/>
    <property type="match status" value="1"/>
</dbReference>
<dbReference type="InterPro" id="IPR017577">
    <property type="entry name" value="Ribazole_CobZ"/>
</dbReference>
<gene>
    <name evidence="3" type="ordered locus">Mzhil_1400</name>
</gene>
<feature type="domain" description="YutG/PgpA" evidence="2">
    <location>
        <begin position="100"/>
        <end position="165"/>
    </location>
</feature>
<evidence type="ECO:0000313" key="3">
    <source>
        <dbReference type="EMBL" id="AEH61244.1"/>
    </source>
</evidence>
<protein>
    <submittedName>
        <fullName evidence="3">Alpha-ribazole phosphatase CobZ</fullName>
    </submittedName>
</protein>
<dbReference type="EMBL" id="CP002101">
    <property type="protein sequence ID" value="AEH61244.1"/>
    <property type="molecule type" value="Genomic_DNA"/>
</dbReference>
<dbReference type="AlphaFoldDB" id="F7XNI4"/>
<dbReference type="InterPro" id="IPR007686">
    <property type="entry name" value="YutG/PgpA"/>
</dbReference>
<dbReference type="Proteomes" id="UP000006622">
    <property type="component" value="Chromosome"/>
</dbReference>